<organism evidence="2 3">
    <name type="scientific">Ruminococcus flavefaciens</name>
    <dbReference type="NCBI Taxonomy" id="1265"/>
    <lineage>
        <taxon>Bacteria</taxon>
        <taxon>Bacillati</taxon>
        <taxon>Bacillota</taxon>
        <taxon>Clostridia</taxon>
        <taxon>Eubacteriales</taxon>
        <taxon>Oscillospiraceae</taxon>
        <taxon>Ruminococcus</taxon>
    </lineage>
</organism>
<evidence type="ECO:0000259" key="1">
    <source>
        <dbReference type="PROSITE" id="PS51186"/>
    </source>
</evidence>
<dbReference type="CDD" id="cd04301">
    <property type="entry name" value="NAT_SF"/>
    <property type="match status" value="1"/>
</dbReference>
<evidence type="ECO:0000313" key="3">
    <source>
        <dbReference type="Proteomes" id="UP000184394"/>
    </source>
</evidence>
<dbReference type="Proteomes" id="UP000184394">
    <property type="component" value="Unassembled WGS sequence"/>
</dbReference>
<dbReference type="InterPro" id="IPR016181">
    <property type="entry name" value="Acyl_CoA_acyltransferase"/>
</dbReference>
<dbReference type="OrthoDB" id="9127144at2"/>
<dbReference type="InterPro" id="IPR000182">
    <property type="entry name" value="GNAT_dom"/>
</dbReference>
<evidence type="ECO:0000313" key="2">
    <source>
        <dbReference type="EMBL" id="SHM39125.1"/>
    </source>
</evidence>
<name>A0A1M7IEM4_RUMFL</name>
<dbReference type="RefSeq" id="WP_072949648.1">
    <property type="nucleotide sequence ID" value="NZ_FRCT01000004.1"/>
</dbReference>
<accession>A0A1M7IEM4</accession>
<sequence>MELRILQQDSEDKRIADAINEEAFPECERNSLDDLYASDTSEKLDMLGIYDNDTIVGFFTVRKYENIRYLAYFAVSREKRSSGIGSQALQFLKERYHGTQIVTEFEAPDDSCDNNSLRLRRRDFYLRNGFYETGWYSFYDDTEFTIASSAPVFDKEGFERFTTYLSSIVHDHIPKLYRK</sequence>
<dbReference type="SUPFAM" id="SSF55729">
    <property type="entry name" value="Acyl-CoA N-acyltransferases (Nat)"/>
    <property type="match status" value="1"/>
</dbReference>
<dbReference type="AlphaFoldDB" id="A0A1M7IEM4"/>
<protein>
    <submittedName>
        <fullName evidence="2">Acetyltransferase (GNAT) domain-containing protein</fullName>
    </submittedName>
</protein>
<feature type="domain" description="N-acetyltransferase" evidence="1">
    <location>
        <begin position="1"/>
        <end position="151"/>
    </location>
</feature>
<dbReference type="EMBL" id="FRCT01000004">
    <property type="protein sequence ID" value="SHM39125.1"/>
    <property type="molecule type" value="Genomic_DNA"/>
</dbReference>
<dbReference type="PROSITE" id="PS51186">
    <property type="entry name" value="GNAT"/>
    <property type="match status" value="1"/>
</dbReference>
<dbReference type="Pfam" id="PF13508">
    <property type="entry name" value="Acetyltransf_7"/>
    <property type="match status" value="1"/>
</dbReference>
<dbReference type="Gene3D" id="3.40.630.30">
    <property type="match status" value="1"/>
</dbReference>
<proteinExistence type="predicted"/>
<dbReference type="GO" id="GO:0016747">
    <property type="term" value="F:acyltransferase activity, transferring groups other than amino-acyl groups"/>
    <property type="evidence" value="ECO:0007669"/>
    <property type="project" value="InterPro"/>
</dbReference>
<gene>
    <name evidence="2" type="ORF">SAMN04487860_10471</name>
</gene>
<keyword evidence="2" id="KW-0808">Transferase</keyword>
<reference evidence="2 3" key="1">
    <citation type="submission" date="2016-11" db="EMBL/GenBank/DDBJ databases">
        <authorList>
            <person name="Jaros S."/>
            <person name="Januszkiewicz K."/>
            <person name="Wedrychowicz H."/>
        </authorList>
    </citation>
    <scope>NUCLEOTIDE SEQUENCE [LARGE SCALE GENOMIC DNA]</scope>
    <source>
        <strain evidence="2 3">Y1</strain>
    </source>
</reference>